<accession>A0A419S5G7</accession>
<proteinExistence type="predicted"/>
<evidence type="ECO:0000313" key="1">
    <source>
        <dbReference type="EMBL" id="RKD15220.1"/>
    </source>
</evidence>
<keyword evidence="2" id="KW-1185">Reference proteome</keyword>
<name>A0A419S5G7_9SPHI</name>
<organism evidence="1 2">
    <name type="scientific">Pelobium manganitolerans</name>
    <dbReference type="NCBI Taxonomy" id="1842495"/>
    <lineage>
        <taxon>Bacteria</taxon>
        <taxon>Pseudomonadati</taxon>
        <taxon>Bacteroidota</taxon>
        <taxon>Sphingobacteriia</taxon>
        <taxon>Sphingobacteriales</taxon>
        <taxon>Sphingobacteriaceae</taxon>
        <taxon>Pelobium</taxon>
    </lineage>
</organism>
<dbReference type="RefSeq" id="WP_120182159.1">
    <property type="nucleotide sequence ID" value="NZ_MBTA01000025.1"/>
</dbReference>
<protein>
    <recommendedName>
        <fullName evidence="3">Serine aminopeptidase S33 domain-containing protein</fullName>
    </recommendedName>
</protein>
<comment type="caution">
    <text evidence="1">The sequence shown here is derived from an EMBL/GenBank/DDBJ whole genome shotgun (WGS) entry which is preliminary data.</text>
</comment>
<dbReference type="AlphaFoldDB" id="A0A419S5G7"/>
<gene>
    <name evidence="1" type="ORF">BCY91_06830</name>
</gene>
<dbReference type="OrthoDB" id="9777090at2"/>
<dbReference type="Proteomes" id="UP000283433">
    <property type="component" value="Unassembled WGS sequence"/>
</dbReference>
<sequence>MLKAGKLNVKTSNRLDIKTLKLLAFVLLAPPAKSNTTNNETLPKKVSVGMFGAPEKLVAQNNYTFDELLAHGRKQNPMWSDTDLKYCALSKIQYHGAYTPGAQQAMSGTMNIGNSLANIKVPALVLKADANEDVRKSNEEVAKVIQSGKLIHIEGSRHSLHHDKLEATTEALKTFFATHKLY</sequence>
<dbReference type="SUPFAM" id="SSF53474">
    <property type="entry name" value="alpha/beta-Hydrolases"/>
    <property type="match status" value="1"/>
</dbReference>
<reference evidence="1 2" key="1">
    <citation type="submission" date="2016-07" db="EMBL/GenBank/DDBJ databases">
        <title>Genome of Pelobium manganitolerans.</title>
        <authorList>
            <person name="Wu S."/>
            <person name="Wang G."/>
        </authorList>
    </citation>
    <scope>NUCLEOTIDE SEQUENCE [LARGE SCALE GENOMIC DNA]</scope>
    <source>
        <strain evidence="1 2">YS-25</strain>
    </source>
</reference>
<dbReference type="EMBL" id="MBTA01000025">
    <property type="protein sequence ID" value="RKD15220.1"/>
    <property type="molecule type" value="Genomic_DNA"/>
</dbReference>
<evidence type="ECO:0008006" key="3">
    <source>
        <dbReference type="Google" id="ProtNLM"/>
    </source>
</evidence>
<evidence type="ECO:0000313" key="2">
    <source>
        <dbReference type="Proteomes" id="UP000283433"/>
    </source>
</evidence>
<dbReference type="Gene3D" id="3.40.50.1820">
    <property type="entry name" value="alpha/beta hydrolase"/>
    <property type="match status" value="1"/>
</dbReference>
<dbReference type="InterPro" id="IPR029058">
    <property type="entry name" value="AB_hydrolase_fold"/>
</dbReference>